<proteinExistence type="predicted"/>
<accession>A0A0F7X1E2</accession>
<reference evidence="1" key="1">
    <citation type="submission" date="2015-05" db="EMBL/GenBank/DDBJ databases">
        <authorList>
            <person name="Rattei Thomas"/>
        </authorList>
    </citation>
    <scope>NUCLEOTIDE SEQUENCE</scope>
    <source>
        <strain evidence="1">DC9</strain>
    </source>
</reference>
<dbReference type="AlphaFoldDB" id="A0A0F7X1E2"/>
<protein>
    <submittedName>
        <fullName evidence="1">Uncharacterized protein</fullName>
    </submittedName>
</protein>
<gene>
    <name evidence="1" type="ORF">BN1224_DC9_BH_00100</name>
</gene>
<evidence type="ECO:0000313" key="1">
    <source>
        <dbReference type="EMBL" id="CRI42377.1"/>
    </source>
</evidence>
<dbReference type="EMBL" id="LN847039">
    <property type="protein sequence ID" value="CRI42377.1"/>
    <property type="molecule type" value="Genomic_DNA"/>
</dbReference>
<sequence length="293" mass="32837">MSSSIPTTQKITISIPTFVRFNIESINLTDEQKKTALTIGQNIATENTQVLGNFVDADGGLICQNDLSVGGNINITPQTSNTMVFNGRVNLSNSPFSYQDSLGNKRQDYANINTEQPQQYVPYGYYKLTRVMMMQRAALSGGHVGSGDIGWGVNVPWNKFNQTSTQSTVINSAIYIDSSQTWMMRFQASASIPRLFRISIFMTKHGDWIDNGTGGELLLVAYEANQNPLFPDIRTELAMSTCSGTSYYRARPMQWLCSTYYAVRPGYFVLENRSYSFRVQSFSWNIATLPFVN</sequence>
<organism evidence="1">
    <name type="scientific">Chlamydia pneumoniae</name>
    <name type="common">Chlamydophila pneumoniae</name>
    <dbReference type="NCBI Taxonomy" id="83558"/>
    <lineage>
        <taxon>Bacteria</taxon>
        <taxon>Pseudomonadati</taxon>
        <taxon>Chlamydiota</taxon>
        <taxon>Chlamydiia</taxon>
        <taxon>Chlamydiales</taxon>
        <taxon>Chlamydiaceae</taxon>
        <taxon>Chlamydia/Chlamydophila group</taxon>
        <taxon>Chlamydia</taxon>
    </lineage>
</organism>
<name>A0A0F7X1E2_CHLPN</name>